<dbReference type="InterPro" id="IPR001789">
    <property type="entry name" value="Sig_transdc_resp-reg_receiver"/>
</dbReference>
<proteinExistence type="predicted"/>
<dbReference type="PROSITE" id="PS50921">
    <property type="entry name" value="ANTAR"/>
    <property type="match status" value="1"/>
</dbReference>
<keyword evidence="3" id="KW-0597">Phosphoprotein</keyword>
<sequence length="186" mass="20918">MRVVLAEDEPIIRMDIKRMLEEIGCRVLGECRDGATAIELVKKYHPDIVLMDIKMPGTNGLAATRMISGEMLAPVVLLTSYSDPRTIEKAMASGALGYLVKPVEKKKLKPAFEVARQRFLEMRKLRTDIKGLSAAVADRSLIAQTKSMLQKKTGCSEEEAYRMLRRTSMNQQRKISEVAKDFLLTN</sequence>
<dbReference type="RefSeq" id="WP_092481472.1">
    <property type="nucleotide sequence ID" value="NZ_FOYM01000001.1"/>
</dbReference>
<dbReference type="Gene3D" id="3.40.50.2300">
    <property type="match status" value="1"/>
</dbReference>
<evidence type="ECO:0000259" key="5">
    <source>
        <dbReference type="PROSITE" id="PS50921"/>
    </source>
</evidence>
<dbReference type="Gene3D" id="1.10.10.10">
    <property type="entry name" value="Winged helix-like DNA-binding domain superfamily/Winged helix DNA-binding domain"/>
    <property type="match status" value="1"/>
</dbReference>
<feature type="modified residue" description="4-aspartylphosphate" evidence="3">
    <location>
        <position position="52"/>
    </location>
</feature>
<name>A0A1I6CNU8_9FIRM</name>
<dbReference type="EMBL" id="FOYM01000001">
    <property type="protein sequence ID" value="SFQ94842.1"/>
    <property type="molecule type" value="Genomic_DNA"/>
</dbReference>
<gene>
    <name evidence="6" type="ORF">SAMN05660706_10166</name>
</gene>
<reference evidence="7" key="1">
    <citation type="submission" date="2016-10" db="EMBL/GenBank/DDBJ databases">
        <authorList>
            <person name="Varghese N."/>
            <person name="Submissions S."/>
        </authorList>
    </citation>
    <scope>NUCLEOTIDE SEQUENCE [LARGE SCALE GENOMIC DNA]</scope>
    <source>
        <strain evidence="7">DSM 3669</strain>
    </source>
</reference>
<accession>A0A1I6CNU8</accession>
<dbReference type="InterPro" id="IPR036388">
    <property type="entry name" value="WH-like_DNA-bd_sf"/>
</dbReference>
<dbReference type="SUPFAM" id="SSF52172">
    <property type="entry name" value="CheY-like"/>
    <property type="match status" value="1"/>
</dbReference>
<evidence type="ECO:0000256" key="2">
    <source>
        <dbReference type="ARBA" id="ARBA00024867"/>
    </source>
</evidence>
<evidence type="ECO:0000256" key="3">
    <source>
        <dbReference type="PROSITE-ProRule" id="PRU00169"/>
    </source>
</evidence>
<feature type="domain" description="ANTAR" evidence="5">
    <location>
        <begin position="122"/>
        <end position="183"/>
    </location>
</feature>
<dbReference type="STRING" id="39060.SAMN05660706_10166"/>
<dbReference type="InterPro" id="IPR011006">
    <property type="entry name" value="CheY-like_superfamily"/>
</dbReference>
<dbReference type="Pfam" id="PF03861">
    <property type="entry name" value="ANTAR"/>
    <property type="match status" value="1"/>
</dbReference>
<dbReference type="SMART" id="SM00448">
    <property type="entry name" value="REC"/>
    <property type="match status" value="1"/>
</dbReference>
<evidence type="ECO:0000313" key="7">
    <source>
        <dbReference type="Proteomes" id="UP000199584"/>
    </source>
</evidence>
<dbReference type="OrthoDB" id="9779069at2"/>
<dbReference type="SMART" id="SM01012">
    <property type="entry name" value="ANTAR"/>
    <property type="match status" value="1"/>
</dbReference>
<feature type="domain" description="Response regulatory" evidence="4">
    <location>
        <begin position="2"/>
        <end position="116"/>
    </location>
</feature>
<dbReference type="AlphaFoldDB" id="A0A1I6CNU8"/>
<comment type="function">
    <text evidence="2">May play the central regulatory role in sporulation. It may be an element of the effector pathway responsible for the activation of sporulation genes in response to nutritional stress. Spo0A may act in concert with spo0H (a sigma factor) to control the expression of some genes that are critical to the sporulation process.</text>
</comment>
<dbReference type="Pfam" id="PF00072">
    <property type="entry name" value="Response_reg"/>
    <property type="match status" value="1"/>
</dbReference>
<dbReference type="PANTHER" id="PTHR43228:SF6">
    <property type="entry name" value="RESPONSE REGULATOR RECEIVER"/>
    <property type="match status" value="1"/>
</dbReference>
<dbReference type="InterPro" id="IPR008327">
    <property type="entry name" value="Sig_transdc_resp-reg_antiterm"/>
</dbReference>
<protein>
    <recommendedName>
        <fullName evidence="1">Stage 0 sporulation protein A homolog</fullName>
    </recommendedName>
</protein>
<dbReference type="GO" id="GO:0003723">
    <property type="term" value="F:RNA binding"/>
    <property type="evidence" value="ECO:0007669"/>
    <property type="project" value="InterPro"/>
</dbReference>
<dbReference type="InterPro" id="IPR052048">
    <property type="entry name" value="ST_Response_Regulator"/>
</dbReference>
<evidence type="ECO:0000259" key="4">
    <source>
        <dbReference type="PROSITE" id="PS50110"/>
    </source>
</evidence>
<dbReference type="PIRSF" id="PIRSF036382">
    <property type="entry name" value="RR_antiterm"/>
    <property type="match status" value="1"/>
</dbReference>
<dbReference type="Proteomes" id="UP000199584">
    <property type="component" value="Unassembled WGS sequence"/>
</dbReference>
<keyword evidence="7" id="KW-1185">Reference proteome</keyword>
<evidence type="ECO:0000313" key="6">
    <source>
        <dbReference type="EMBL" id="SFQ94842.1"/>
    </source>
</evidence>
<evidence type="ECO:0000256" key="1">
    <source>
        <dbReference type="ARBA" id="ARBA00018672"/>
    </source>
</evidence>
<dbReference type="PANTHER" id="PTHR43228">
    <property type="entry name" value="TWO-COMPONENT RESPONSE REGULATOR"/>
    <property type="match status" value="1"/>
</dbReference>
<organism evidence="6 7">
    <name type="scientific">Desulfoscipio geothermicus DSM 3669</name>
    <dbReference type="NCBI Taxonomy" id="1121426"/>
    <lineage>
        <taxon>Bacteria</taxon>
        <taxon>Bacillati</taxon>
        <taxon>Bacillota</taxon>
        <taxon>Clostridia</taxon>
        <taxon>Eubacteriales</taxon>
        <taxon>Desulfallaceae</taxon>
        <taxon>Desulfoscipio</taxon>
    </lineage>
</organism>
<dbReference type="InterPro" id="IPR005561">
    <property type="entry name" value="ANTAR"/>
</dbReference>
<dbReference type="PROSITE" id="PS50110">
    <property type="entry name" value="RESPONSE_REGULATORY"/>
    <property type="match status" value="1"/>
</dbReference>
<dbReference type="GO" id="GO:0000160">
    <property type="term" value="P:phosphorelay signal transduction system"/>
    <property type="evidence" value="ECO:0007669"/>
    <property type="project" value="InterPro"/>
</dbReference>